<protein>
    <submittedName>
        <fullName evidence="2">Toll/interleukin-1 receptor domain-containing protein</fullName>
    </submittedName>
</protein>
<evidence type="ECO:0000259" key="1">
    <source>
        <dbReference type="Pfam" id="PF13676"/>
    </source>
</evidence>
<dbReference type="Gene3D" id="3.40.50.10140">
    <property type="entry name" value="Toll/interleukin-1 receptor homology (TIR) domain"/>
    <property type="match status" value="1"/>
</dbReference>
<dbReference type="RefSeq" id="WP_345405502.1">
    <property type="nucleotide sequence ID" value="NZ_BAAAXS010000001.1"/>
</dbReference>
<dbReference type="InterPro" id="IPR000157">
    <property type="entry name" value="TIR_dom"/>
</dbReference>
<reference evidence="2 3" key="1">
    <citation type="submission" date="2024-09" db="EMBL/GenBank/DDBJ databases">
        <authorList>
            <person name="Sun Q."/>
            <person name="Mori K."/>
        </authorList>
    </citation>
    <scope>NUCLEOTIDE SEQUENCE [LARGE SCALE GENOMIC DNA]</scope>
    <source>
        <strain evidence="2 3">JCM 3324</strain>
    </source>
</reference>
<evidence type="ECO:0000313" key="2">
    <source>
        <dbReference type="EMBL" id="MFB9469295.1"/>
    </source>
</evidence>
<dbReference type="EMBL" id="JBHMCF010000007">
    <property type="protein sequence ID" value="MFB9469295.1"/>
    <property type="molecule type" value="Genomic_DNA"/>
</dbReference>
<organism evidence="2 3">
    <name type="scientific">Nonomuraea salmonea</name>
    <dbReference type="NCBI Taxonomy" id="46181"/>
    <lineage>
        <taxon>Bacteria</taxon>
        <taxon>Bacillati</taxon>
        <taxon>Actinomycetota</taxon>
        <taxon>Actinomycetes</taxon>
        <taxon>Streptosporangiales</taxon>
        <taxon>Streptosporangiaceae</taxon>
        <taxon>Nonomuraea</taxon>
    </lineage>
</organism>
<feature type="domain" description="TIR" evidence="1">
    <location>
        <begin position="4"/>
        <end position="121"/>
    </location>
</feature>
<dbReference type="Proteomes" id="UP001589568">
    <property type="component" value="Unassembled WGS sequence"/>
</dbReference>
<evidence type="ECO:0000313" key="3">
    <source>
        <dbReference type="Proteomes" id="UP001589568"/>
    </source>
</evidence>
<proteinExistence type="predicted"/>
<keyword evidence="3" id="KW-1185">Reference proteome</keyword>
<gene>
    <name evidence="2" type="ORF">ACFFR3_07240</name>
</gene>
<sequence length="276" mass="29094">MTRVFVTYAAGPDLERARRLATDLRAAGVAVWMAPDSIAPGTPFAAAIDAGLEGSDCFLALLSPASLTKEWVKLEVAAAVDRAAQGKIRVLPVVLSPVAVPPLLSVFQQIDLTDYERGLAALGAAIGVPLHTLPLSGDQPAEAPGLRRPDMDEFSATVTGDLERGARRFGYLVQRTGGGLACVVEVALLRIGVAVWPDPSTTEGHILGQAERELRANEQRVAVVLAVHRGPHTRMTPYQLLGAEAPNTFLMTWNEADGADALGACVDVIVRHLGGG</sequence>
<comment type="caution">
    <text evidence="2">The sequence shown here is derived from an EMBL/GenBank/DDBJ whole genome shotgun (WGS) entry which is preliminary data.</text>
</comment>
<dbReference type="SUPFAM" id="SSF52200">
    <property type="entry name" value="Toll/Interleukin receptor TIR domain"/>
    <property type="match status" value="1"/>
</dbReference>
<dbReference type="InterPro" id="IPR035897">
    <property type="entry name" value="Toll_tir_struct_dom_sf"/>
</dbReference>
<keyword evidence="2" id="KW-0675">Receptor</keyword>
<accession>A0ABV5NG71</accession>
<name>A0ABV5NG71_9ACTN</name>
<dbReference type="Pfam" id="PF13676">
    <property type="entry name" value="TIR_2"/>
    <property type="match status" value="1"/>
</dbReference>